<evidence type="ECO:0000256" key="6">
    <source>
        <dbReference type="PIRNR" id="PIRNR039090"/>
    </source>
</evidence>
<dbReference type="PANTHER" id="PTHR34773:SF1">
    <property type="entry name" value="FLAGELLAR SECRETION CHAPERONE FLIS"/>
    <property type="match status" value="1"/>
</dbReference>
<dbReference type="RefSeq" id="WP_223677136.1">
    <property type="nucleotide sequence ID" value="NZ_JAINZW010000010.1"/>
</dbReference>
<protein>
    <recommendedName>
        <fullName evidence="6">Flagellar secretion chaperone FliS</fullName>
    </recommendedName>
</protein>
<evidence type="ECO:0000256" key="5">
    <source>
        <dbReference type="ARBA" id="ARBA00023186"/>
    </source>
</evidence>
<dbReference type="SUPFAM" id="SSF101116">
    <property type="entry name" value="Flagellar export chaperone FliS"/>
    <property type="match status" value="1"/>
</dbReference>
<dbReference type="PANTHER" id="PTHR34773">
    <property type="entry name" value="FLAGELLAR SECRETION CHAPERONE FLIS"/>
    <property type="match status" value="1"/>
</dbReference>
<dbReference type="PIRSF" id="PIRSF039090">
    <property type="entry name" value="Flis"/>
    <property type="match status" value="1"/>
</dbReference>
<comment type="subcellular location">
    <subcellularLocation>
        <location evidence="1 6">Cytoplasm</location>
        <location evidence="1 6">Cytosol</location>
    </subcellularLocation>
</comment>
<keyword evidence="7" id="KW-0282">Flagellum</keyword>
<keyword evidence="3 6" id="KW-0963">Cytoplasm</keyword>
<dbReference type="Pfam" id="PF02561">
    <property type="entry name" value="FliS"/>
    <property type="match status" value="1"/>
</dbReference>
<evidence type="ECO:0000256" key="3">
    <source>
        <dbReference type="ARBA" id="ARBA00022490"/>
    </source>
</evidence>
<keyword evidence="8" id="KW-1185">Reference proteome</keyword>
<accession>A0ABS7T9W5</accession>
<dbReference type="CDD" id="cd16098">
    <property type="entry name" value="FliS"/>
    <property type="match status" value="1"/>
</dbReference>
<dbReference type="EMBL" id="JAINZW010000010">
    <property type="protein sequence ID" value="MBZ4040678.1"/>
    <property type="molecule type" value="Genomic_DNA"/>
</dbReference>
<evidence type="ECO:0000256" key="2">
    <source>
        <dbReference type="ARBA" id="ARBA00008787"/>
    </source>
</evidence>
<keyword evidence="4 6" id="KW-1005">Bacterial flagellum biogenesis</keyword>
<dbReference type="Proteomes" id="UP001430954">
    <property type="component" value="Unassembled WGS sequence"/>
</dbReference>
<organism evidence="7 8">
    <name type="scientific">Novilysobacter selenitireducens</name>
    <dbReference type="NCBI Taxonomy" id="2872639"/>
    <lineage>
        <taxon>Bacteria</taxon>
        <taxon>Pseudomonadati</taxon>
        <taxon>Pseudomonadota</taxon>
        <taxon>Gammaproteobacteria</taxon>
        <taxon>Lysobacterales</taxon>
        <taxon>Lysobacteraceae</taxon>
        <taxon>Novilysobacter</taxon>
    </lineage>
</organism>
<sequence>MYSAHNLANQYRQTSVSSAVLDADPHRLIGLMLSGARERARLAVACLERGDLLRKGQAIADASAIIGGLNGSLNHEAGGEIADGLAALYDYAQRRLLEANAGNQTAPLQEVDALLADIETAWNSIGQGQSQATVAGGAA</sequence>
<keyword evidence="5" id="KW-0143">Chaperone</keyword>
<evidence type="ECO:0000313" key="7">
    <source>
        <dbReference type="EMBL" id="MBZ4040678.1"/>
    </source>
</evidence>
<evidence type="ECO:0000256" key="1">
    <source>
        <dbReference type="ARBA" id="ARBA00004514"/>
    </source>
</evidence>
<comment type="caution">
    <text evidence="7">The sequence shown here is derived from an EMBL/GenBank/DDBJ whole genome shotgun (WGS) entry which is preliminary data.</text>
</comment>
<evidence type="ECO:0000313" key="8">
    <source>
        <dbReference type="Proteomes" id="UP001430954"/>
    </source>
</evidence>
<evidence type="ECO:0000256" key="4">
    <source>
        <dbReference type="ARBA" id="ARBA00022795"/>
    </source>
</evidence>
<dbReference type="Gene3D" id="1.20.120.340">
    <property type="entry name" value="Flagellar protein FliS"/>
    <property type="match status" value="1"/>
</dbReference>
<dbReference type="InterPro" id="IPR003713">
    <property type="entry name" value="FliS"/>
</dbReference>
<name>A0ABS7T9W5_9GAMM</name>
<keyword evidence="7" id="KW-0966">Cell projection</keyword>
<keyword evidence="7" id="KW-0969">Cilium</keyword>
<proteinExistence type="inferred from homology"/>
<reference evidence="7 8" key="1">
    <citation type="submission" date="2021-09" db="EMBL/GenBank/DDBJ databases">
        <title>Lysobacter sp. 13A isolated from the river sediment.</title>
        <authorList>
            <person name="Liu H."/>
            <person name="Li S."/>
            <person name="Mao S."/>
        </authorList>
    </citation>
    <scope>NUCLEOTIDE SEQUENCE [LARGE SCALE GENOMIC DNA]</scope>
    <source>
        <strain evidence="7 8">13A</strain>
    </source>
</reference>
<dbReference type="NCBIfam" id="TIGR00208">
    <property type="entry name" value="fliS"/>
    <property type="match status" value="1"/>
</dbReference>
<comment type="similarity">
    <text evidence="2 6">Belongs to the FliS family.</text>
</comment>
<dbReference type="InterPro" id="IPR036584">
    <property type="entry name" value="FliS_sf"/>
</dbReference>
<gene>
    <name evidence="7" type="primary">fliS</name>
    <name evidence="7" type="ORF">K6753_14165</name>
</gene>